<keyword evidence="5 7" id="KW-1133">Transmembrane helix</keyword>
<proteinExistence type="predicted"/>
<feature type="transmembrane region" description="Helical" evidence="7">
    <location>
        <begin position="303"/>
        <end position="325"/>
    </location>
</feature>
<feature type="transmembrane region" description="Helical" evidence="7">
    <location>
        <begin position="364"/>
        <end position="388"/>
    </location>
</feature>
<dbReference type="InterPro" id="IPR011701">
    <property type="entry name" value="MFS"/>
</dbReference>
<feature type="transmembrane region" description="Helical" evidence="7">
    <location>
        <begin position="20"/>
        <end position="42"/>
    </location>
</feature>
<gene>
    <name evidence="9" type="ORF">BJ988_000361</name>
</gene>
<dbReference type="CDD" id="cd17321">
    <property type="entry name" value="MFS_MMR_MDR_like"/>
    <property type="match status" value="1"/>
</dbReference>
<keyword evidence="3" id="KW-1003">Cell membrane</keyword>
<feature type="transmembrane region" description="Helical" evidence="7">
    <location>
        <begin position="337"/>
        <end position="358"/>
    </location>
</feature>
<evidence type="ECO:0000256" key="6">
    <source>
        <dbReference type="ARBA" id="ARBA00023136"/>
    </source>
</evidence>
<dbReference type="PRINTS" id="PR01036">
    <property type="entry name" value="TCRTETB"/>
</dbReference>
<comment type="caution">
    <text evidence="9">The sequence shown here is derived from an EMBL/GenBank/DDBJ whole genome shotgun (WGS) entry which is preliminary data.</text>
</comment>
<evidence type="ECO:0000313" key="9">
    <source>
        <dbReference type="EMBL" id="NYI75713.1"/>
    </source>
</evidence>
<dbReference type="PROSITE" id="PS50850">
    <property type="entry name" value="MFS"/>
    <property type="match status" value="1"/>
</dbReference>
<protein>
    <submittedName>
        <fullName evidence="9">DHA2 family multidrug resistance protein-like MFS transporter</fullName>
    </submittedName>
</protein>
<dbReference type="PANTHER" id="PTHR42718">
    <property type="entry name" value="MAJOR FACILITATOR SUPERFAMILY MULTIDRUG TRANSPORTER MFSC"/>
    <property type="match status" value="1"/>
</dbReference>
<reference evidence="9 10" key="1">
    <citation type="submission" date="2020-07" db="EMBL/GenBank/DDBJ databases">
        <title>Sequencing the genomes of 1000 actinobacteria strains.</title>
        <authorList>
            <person name="Klenk H.-P."/>
        </authorList>
    </citation>
    <scope>NUCLEOTIDE SEQUENCE [LARGE SCALE GENOMIC DNA]</scope>
    <source>
        <strain evidence="9 10">DSM 26487</strain>
    </source>
</reference>
<feature type="transmembrane region" description="Helical" evidence="7">
    <location>
        <begin position="236"/>
        <end position="252"/>
    </location>
</feature>
<name>A0A7Z0DHT8_9ACTN</name>
<organism evidence="9 10">
    <name type="scientific">Nocardioides panzhihuensis</name>
    <dbReference type="NCBI Taxonomy" id="860243"/>
    <lineage>
        <taxon>Bacteria</taxon>
        <taxon>Bacillati</taxon>
        <taxon>Actinomycetota</taxon>
        <taxon>Actinomycetes</taxon>
        <taxon>Propionibacteriales</taxon>
        <taxon>Nocardioidaceae</taxon>
        <taxon>Nocardioides</taxon>
    </lineage>
</organism>
<dbReference type="Gene3D" id="1.20.1250.20">
    <property type="entry name" value="MFS general substrate transporter like domains"/>
    <property type="match status" value="1"/>
</dbReference>
<evidence type="ECO:0000256" key="7">
    <source>
        <dbReference type="SAM" id="Phobius"/>
    </source>
</evidence>
<feature type="transmembrane region" description="Helical" evidence="7">
    <location>
        <begin position="456"/>
        <end position="481"/>
    </location>
</feature>
<feature type="transmembrane region" description="Helical" evidence="7">
    <location>
        <begin position="85"/>
        <end position="104"/>
    </location>
</feature>
<dbReference type="RefSeq" id="WP_179656404.1">
    <property type="nucleotide sequence ID" value="NZ_JACBZR010000001.1"/>
</dbReference>
<dbReference type="AlphaFoldDB" id="A0A7Z0DHT8"/>
<dbReference type="GO" id="GO:0005886">
    <property type="term" value="C:plasma membrane"/>
    <property type="evidence" value="ECO:0007669"/>
    <property type="project" value="UniProtKB-SubCell"/>
</dbReference>
<evidence type="ECO:0000256" key="5">
    <source>
        <dbReference type="ARBA" id="ARBA00022989"/>
    </source>
</evidence>
<evidence type="ECO:0000256" key="4">
    <source>
        <dbReference type="ARBA" id="ARBA00022692"/>
    </source>
</evidence>
<feature type="transmembrane region" description="Helical" evidence="7">
    <location>
        <begin position="54"/>
        <end position="73"/>
    </location>
</feature>
<feature type="transmembrane region" description="Helical" evidence="7">
    <location>
        <begin position="409"/>
        <end position="428"/>
    </location>
</feature>
<dbReference type="InterPro" id="IPR036259">
    <property type="entry name" value="MFS_trans_sf"/>
</dbReference>
<dbReference type="InterPro" id="IPR020846">
    <property type="entry name" value="MFS_dom"/>
</dbReference>
<feature type="domain" description="Major facilitator superfamily (MFS) profile" evidence="8">
    <location>
        <begin position="19"/>
        <end position="488"/>
    </location>
</feature>
<comment type="subcellular location">
    <subcellularLocation>
        <location evidence="1">Cell membrane</location>
        <topology evidence="1">Multi-pass membrane protein</topology>
    </subcellularLocation>
</comment>
<feature type="transmembrane region" description="Helical" evidence="7">
    <location>
        <begin position="144"/>
        <end position="165"/>
    </location>
</feature>
<feature type="transmembrane region" description="Helical" evidence="7">
    <location>
        <begin position="171"/>
        <end position="193"/>
    </location>
</feature>
<keyword evidence="6 7" id="KW-0472">Membrane</keyword>
<feature type="transmembrane region" description="Helical" evidence="7">
    <location>
        <begin position="272"/>
        <end position="297"/>
    </location>
</feature>
<dbReference type="SUPFAM" id="SSF103473">
    <property type="entry name" value="MFS general substrate transporter"/>
    <property type="match status" value="1"/>
</dbReference>
<feature type="transmembrane region" description="Helical" evidence="7">
    <location>
        <begin position="110"/>
        <end position="132"/>
    </location>
</feature>
<dbReference type="PANTHER" id="PTHR42718:SF47">
    <property type="entry name" value="METHYL VIOLOGEN RESISTANCE PROTEIN SMVA"/>
    <property type="match status" value="1"/>
</dbReference>
<keyword evidence="10" id="KW-1185">Reference proteome</keyword>
<sequence>MTQHPVATTNAGDVRYWLSLLVVLGPVLLVSMDGSILFLAMPRVSQALNPSADQALWILDIYGFAVGSLLVAFGNLGDRYGRLRLLMIGAACFGLGSAAAAFAPTPELLIAARAVMGIAGATLLPSALAVLSELFTDPEKRAQAIGIFAAAFAAGFAIGPVIGGVLLERFWWGSVFLINLPVIALFLCFAPVLLREVQATRPGRVDAISVVTSAVGLLLAIYGIKNAAAEGLTLSAVAYAILGSVVLTWFSLRQRRLEHPLIDFSLFRDRTFTVAIITGLLPLAAWSAAAYLAGIYLQSVLDISVLQAALLALPGAVVLTATCIVTPMVVGRVGKRTALLVCHFTIAAGLLLLLPTTVTGGVGWYIASTAVAGIGYGISFAVVADTAVVAVPPERAGSAGAIAETSNEIGNALGIALLGSLAALLFRLQGPDLAPTLDETLQLSDLTATLVTDAKAAFLTGLHIAAATAAVLHLLLGLLALRWLPRETPVPAAEHEVATT</sequence>
<feature type="transmembrane region" description="Helical" evidence="7">
    <location>
        <begin position="205"/>
        <end position="224"/>
    </location>
</feature>
<evidence type="ECO:0000256" key="1">
    <source>
        <dbReference type="ARBA" id="ARBA00004651"/>
    </source>
</evidence>
<evidence type="ECO:0000259" key="8">
    <source>
        <dbReference type="PROSITE" id="PS50850"/>
    </source>
</evidence>
<dbReference type="EMBL" id="JACBZR010000001">
    <property type="protein sequence ID" value="NYI75713.1"/>
    <property type="molecule type" value="Genomic_DNA"/>
</dbReference>
<evidence type="ECO:0000256" key="3">
    <source>
        <dbReference type="ARBA" id="ARBA00022475"/>
    </source>
</evidence>
<evidence type="ECO:0000313" key="10">
    <source>
        <dbReference type="Proteomes" id="UP000564496"/>
    </source>
</evidence>
<dbReference type="Proteomes" id="UP000564496">
    <property type="component" value="Unassembled WGS sequence"/>
</dbReference>
<keyword evidence="4 7" id="KW-0812">Transmembrane</keyword>
<accession>A0A7Z0DHT8</accession>
<evidence type="ECO:0000256" key="2">
    <source>
        <dbReference type="ARBA" id="ARBA00022448"/>
    </source>
</evidence>
<dbReference type="GO" id="GO:0022857">
    <property type="term" value="F:transmembrane transporter activity"/>
    <property type="evidence" value="ECO:0007669"/>
    <property type="project" value="InterPro"/>
</dbReference>
<dbReference type="Pfam" id="PF07690">
    <property type="entry name" value="MFS_1"/>
    <property type="match status" value="1"/>
</dbReference>
<keyword evidence="2" id="KW-0813">Transport</keyword>
<dbReference type="Gene3D" id="1.20.1720.10">
    <property type="entry name" value="Multidrug resistance protein D"/>
    <property type="match status" value="1"/>
</dbReference>